<comment type="caution">
    <text evidence="1">The sequence shown here is derived from an EMBL/GenBank/DDBJ whole genome shotgun (WGS) entry which is preliminary data.</text>
</comment>
<dbReference type="Proteomes" id="UP000658131">
    <property type="component" value="Unassembled WGS sequence"/>
</dbReference>
<dbReference type="EMBL" id="JACRTB010000009">
    <property type="protein sequence ID" value="MBC8576149.1"/>
    <property type="molecule type" value="Genomic_DNA"/>
</dbReference>
<accession>A0ABR7NIL5</accession>
<sequence>MNRSPDGTAVQDARQLVRIVRIECGQPFERTVALVFGQTPCAAALAEELKNMGTARVTLTDVFPAQGESYDLILLLRGMDPECLGAAARPGALVIDACREKNSEWIIHDPSLHYRRIRVISTAGF</sequence>
<evidence type="ECO:0000313" key="2">
    <source>
        <dbReference type="Proteomes" id="UP000658131"/>
    </source>
</evidence>
<proteinExistence type="predicted"/>
<protein>
    <submittedName>
        <fullName evidence="1">Uncharacterized protein</fullName>
    </submittedName>
</protein>
<reference evidence="1 2" key="1">
    <citation type="submission" date="2020-08" db="EMBL/GenBank/DDBJ databases">
        <title>Genome public.</title>
        <authorList>
            <person name="Liu C."/>
            <person name="Sun Q."/>
        </authorList>
    </citation>
    <scope>NUCLEOTIDE SEQUENCE [LARGE SCALE GENOMIC DNA]</scope>
    <source>
        <strain evidence="1 2">BX1</strain>
    </source>
</reference>
<organism evidence="1 2">
    <name type="scientific">Yanshouia hominis</name>
    <dbReference type="NCBI Taxonomy" id="2763673"/>
    <lineage>
        <taxon>Bacteria</taxon>
        <taxon>Bacillati</taxon>
        <taxon>Bacillota</taxon>
        <taxon>Clostridia</taxon>
        <taxon>Eubacteriales</taxon>
        <taxon>Oscillospiraceae</taxon>
        <taxon>Yanshouia</taxon>
    </lineage>
</organism>
<keyword evidence="2" id="KW-1185">Reference proteome</keyword>
<evidence type="ECO:0000313" key="1">
    <source>
        <dbReference type="EMBL" id="MBC8576149.1"/>
    </source>
</evidence>
<name>A0ABR7NIL5_9FIRM</name>
<gene>
    <name evidence="1" type="ORF">H8717_06980</name>
</gene>
<dbReference type="RefSeq" id="WP_262399700.1">
    <property type="nucleotide sequence ID" value="NZ_JACRTB010000009.1"/>
</dbReference>